<proteinExistence type="predicted"/>
<evidence type="ECO:0000256" key="1">
    <source>
        <dbReference type="SAM" id="MobiDB-lite"/>
    </source>
</evidence>
<comment type="caution">
    <text evidence="2">The sequence shown here is derived from an EMBL/GenBank/DDBJ whole genome shotgun (WGS) entry which is preliminary data.</text>
</comment>
<reference evidence="2 3" key="2">
    <citation type="journal article" date="2019" name="G3 (Bethesda)">
        <title>Hybrid Assembly of the Genome of the Entomopathogenic Nematode Steinernema carpocapsae Identifies the X-Chromosome.</title>
        <authorList>
            <person name="Serra L."/>
            <person name="Macchietto M."/>
            <person name="Macias-Munoz A."/>
            <person name="McGill C.J."/>
            <person name="Rodriguez I.M."/>
            <person name="Rodriguez B."/>
            <person name="Murad R."/>
            <person name="Mortazavi A."/>
        </authorList>
    </citation>
    <scope>NUCLEOTIDE SEQUENCE [LARGE SCALE GENOMIC DNA]</scope>
    <source>
        <strain evidence="2 3">ALL</strain>
    </source>
</reference>
<dbReference type="EMBL" id="AZBU02000012">
    <property type="protein sequence ID" value="TKR59796.1"/>
    <property type="molecule type" value="Genomic_DNA"/>
</dbReference>
<evidence type="ECO:0000313" key="3">
    <source>
        <dbReference type="Proteomes" id="UP000298663"/>
    </source>
</evidence>
<organism evidence="2 3">
    <name type="scientific">Steinernema carpocapsae</name>
    <name type="common">Entomopathogenic nematode</name>
    <dbReference type="NCBI Taxonomy" id="34508"/>
    <lineage>
        <taxon>Eukaryota</taxon>
        <taxon>Metazoa</taxon>
        <taxon>Ecdysozoa</taxon>
        <taxon>Nematoda</taxon>
        <taxon>Chromadorea</taxon>
        <taxon>Rhabditida</taxon>
        <taxon>Tylenchina</taxon>
        <taxon>Panagrolaimomorpha</taxon>
        <taxon>Strongyloidoidea</taxon>
        <taxon>Steinernematidae</taxon>
        <taxon>Steinernema</taxon>
    </lineage>
</organism>
<dbReference type="AlphaFoldDB" id="A0A4U5LUK7"/>
<protein>
    <submittedName>
        <fullName evidence="2">Uncharacterized protein</fullName>
    </submittedName>
</protein>
<gene>
    <name evidence="2" type="ORF">L596_029416</name>
</gene>
<evidence type="ECO:0000313" key="2">
    <source>
        <dbReference type="EMBL" id="TKR59796.1"/>
    </source>
</evidence>
<name>A0A4U5LUK7_STECR</name>
<dbReference type="Proteomes" id="UP000298663">
    <property type="component" value="Unassembled WGS sequence"/>
</dbReference>
<keyword evidence="3" id="KW-1185">Reference proteome</keyword>
<accession>A0A4U5LUK7</accession>
<feature type="region of interest" description="Disordered" evidence="1">
    <location>
        <begin position="1"/>
        <end position="59"/>
    </location>
</feature>
<reference evidence="2 3" key="1">
    <citation type="journal article" date="2015" name="Genome Biol.">
        <title>Comparative genomics of Steinernema reveals deeply conserved gene regulatory networks.</title>
        <authorList>
            <person name="Dillman A.R."/>
            <person name="Macchietto M."/>
            <person name="Porter C.F."/>
            <person name="Rogers A."/>
            <person name="Williams B."/>
            <person name="Antoshechkin I."/>
            <person name="Lee M.M."/>
            <person name="Goodwin Z."/>
            <person name="Lu X."/>
            <person name="Lewis E.E."/>
            <person name="Goodrich-Blair H."/>
            <person name="Stock S.P."/>
            <person name="Adams B.J."/>
            <person name="Sternberg P.W."/>
            <person name="Mortazavi A."/>
        </authorList>
    </citation>
    <scope>NUCLEOTIDE SEQUENCE [LARGE SCALE GENOMIC DNA]</scope>
    <source>
        <strain evidence="2 3">ALL</strain>
    </source>
</reference>
<feature type="compositionally biased region" description="Basic and acidic residues" evidence="1">
    <location>
        <begin position="46"/>
        <end position="59"/>
    </location>
</feature>
<sequence>MYRVYKPSSFSPLKRRSGRSVRSSADASEVETDVASTDAPAPHHASPAEREDRRRTLIDEADLPRAERRVLRPADAHLALKGLQRPQHLGTFLLLFRVVDLNQPVKIPVRSEGADAFLNDSPLAQVGFFSAQLIERGLKMRQLHT</sequence>